<dbReference type="InterPro" id="IPR021440">
    <property type="entry name" value="DUF3089"/>
</dbReference>
<keyword evidence="1" id="KW-1133">Transmembrane helix</keyword>
<keyword evidence="1" id="KW-0812">Transmembrane</keyword>
<feature type="transmembrane region" description="Helical" evidence="1">
    <location>
        <begin position="20"/>
        <end position="40"/>
    </location>
</feature>
<keyword evidence="3" id="KW-1185">Reference proteome</keyword>
<dbReference type="Pfam" id="PF11288">
    <property type="entry name" value="DUF3089"/>
    <property type="match status" value="1"/>
</dbReference>
<protein>
    <submittedName>
        <fullName evidence="2">DUF3089 domain-containing protein</fullName>
    </submittedName>
</protein>
<dbReference type="Proteomes" id="UP001214854">
    <property type="component" value="Unassembled WGS sequence"/>
</dbReference>
<organism evidence="2 3">
    <name type="scientific">Asticcacaulis aquaticus</name>
    <dbReference type="NCBI Taxonomy" id="2984212"/>
    <lineage>
        <taxon>Bacteria</taxon>
        <taxon>Pseudomonadati</taxon>
        <taxon>Pseudomonadota</taxon>
        <taxon>Alphaproteobacteria</taxon>
        <taxon>Caulobacterales</taxon>
        <taxon>Caulobacteraceae</taxon>
        <taxon>Asticcacaulis</taxon>
    </lineage>
</organism>
<reference evidence="2 3" key="1">
    <citation type="submission" date="2023-01" db="EMBL/GenBank/DDBJ databases">
        <title>Novel species of the genus Asticcacaulis isolated from rivers.</title>
        <authorList>
            <person name="Lu H."/>
        </authorList>
    </citation>
    <scope>NUCLEOTIDE SEQUENCE [LARGE SCALE GENOMIC DNA]</scope>
    <source>
        <strain evidence="2 3">BYS171W</strain>
    </source>
</reference>
<proteinExistence type="predicted"/>
<dbReference type="SUPFAM" id="SSF53474">
    <property type="entry name" value="alpha/beta-Hydrolases"/>
    <property type="match status" value="1"/>
</dbReference>
<accession>A0ABT5HP01</accession>
<dbReference type="InterPro" id="IPR029058">
    <property type="entry name" value="AB_hydrolase_fold"/>
</dbReference>
<name>A0ABT5HP01_9CAUL</name>
<sequence length="387" mass="43199">MFSSLLPEFKRKWLKKNRLVAIGAGACLLILGSVGVWLWGDDILRHNLDPKVPFQIYQRPPAPDYRTKTSWFLNPALEGYEVRRNRNHQKLDVFFVHATSFNGGKHWLGPIDDAAASAEVVRNQLPNYAAPFGTIGYVYAPKYRQASLYSQLTQREDAREARQFAYEDVLQAFDAFLKQRRNEGGFIIVGIEQGGFLAQRLVQERIAGDEALASRLVAAYFIETLVPMTDYAPGKTFPACTVRAQAGCVVAYLSIDSGRPDRALQAQRRAMIWGAGDILEPMGDVKALCVNPLTGGVTDKLVDARHSLGAANATGLEWGAIPGLISRRTSARCRGEILYVSKPSGDSFAYSGSWAERRKVRAYNLFYGDLQADAAERWFSYQFQKSR</sequence>
<gene>
    <name evidence="2" type="ORF">PQU92_00740</name>
</gene>
<comment type="caution">
    <text evidence="2">The sequence shown here is derived from an EMBL/GenBank/DDBJ whole genome shotgun (WGS) entry which is preliminary data.</text>
</comment>
<evidence type="ECO:0000256" key="1">
    <source>
        <dbReference type="SAM" id="Phobius"/>
    </source>
</evidence>
<evidence type="ECO:0000313" key="3">
    <source>
        <dbReference type="Proteomes" id="UP001214854"/>
    </source>
</evidence>
<evidence type="ECO:0000313" key="2">
    <source>
        <dbReference type="EMBL" id="MDC7681784.1"/>
    </source>
</evidence>
<dbReference type="EMBL" id="JAQQKX010000001">
    <property type="protein sequence ID" value="MDC7681784.1"/>
    <property type="molecule type" value="Genomic_DNA"/>
</dbReference>
<dbReference type="RefSeq" id="WP_272746305.1">
    <property type="nucleotide sequence ID" value="NZ_JAQQKX010000001.1"/>
</dbReference>
<keyword evidence="1" id="KW-0472">Membrane</keyword>